<dbReference type="Proteomes" id="UP000752013">
    <property type="component" value="Unassembled WGS sequence"/>
</dbReference>
<evidence type="ECO:0000313" key="1">
    <source>
        <dbReference type="EMBL" id="NIZ47303.1"/>
    </source>
</evidence>
<dbReference type="AlphaFoldDB" id="A0A968GD78"/>
<evidence type="ECO:0000313" key="2">
    <source>
        <dbReference type="Proteomes" id="UP000752013"/>
    </source>
</evidence>
<keyword evidence="2" id="KW-1185">Reference proteome</keyword>
<proteinExistence type="predicted"/>
<gene>
    <name evidence="1" type="ORF">HCT46_05165</name>
</gene>
<organism evidence="1 2">
    <name type="scientific">Entomospira nematocerorum</name>
    <dbReference type="NCBI Taxonomy" id="2719987"/>
    <lineage>
        <taxon>Bacteria</taxon>
        <taxon>Pseudomonadati</taxon>
        <taxon>Spirochaetota</taxon>
        <taxon>Spirochaetia</taxon>
        <taxon>Spirochaetales</taxon>
        <taxon>Spirochaetaceae</taxon>
        <taxon>Entomospira</taxon>
    </lineage>
</organism>
<comment type="caution">
    <text evidence="1">The sequence shown here is derived from an EMBL/GenBank/DDBJ whole genome shotgun (WGS) entry which is preliminary data.</text>
</comment>
<protein>
    <submittedName>
        <fullName evidence="1">Uncharacterized protein</fullName>
    </submittedName>
</protein>
<dbReference type="RefSeq" id="WP_167703712.1">
    <property type="nucleotide sequence ID" value="NZ_CP118168.1"/>
</dbReference>
<accession>A0A968GD78</accession>
<dbReference type="InterPro" id="IPR036291">
    <property type="entry name" value="NAD(P)-bd_dom_sf"/>
</dbReference>
<sequence length="204" mass="23106">MNNVALVVGRESFIGTKIVERLTLNGRDVISLVADSAKSARVIPWNRSGFISTITALREMQRLYGFPTDVFIVFGRKREEIFPQESASLIDEVLDYDLKALVYLTQELYKRAGEQNKNTAIYFIADNVEDSKRPLSSTATAGFRTYAKTLMHGNPSIYLSGYELIGSDEEGFVEYVLKGVDERLEKRANSWMIYPKPSLFGLKR</sequence>
<reference evidence="1" key="1">
    <citation type="submission" date="2020-03" db="EMBL/GenBank/DDBJ databases">
        <title>Spirochaetal bacteria isolated from arthropods constitute a novel genus Entomospira genus novum within the order Spirochaetales.</title>
        <authorList>
            <person name="Grana-Miraglia L."/>
            <person name="Sikutova S."/>
            <person name="Fingerle V."/>
            <person name="Sing A."/>
            <person name="Castillo-Ramirez S."/>
            <person name="Margos G."/>
            <person name="Rudolf I."/>
        </authorList>
    </citation>
    <scope>NUCLEOTIDE SEQUENCE</scope>
    <source>
        <strain evidence="1">BR208</strain>
    </source>
</reference>
<name>A0A968GD78_9SPIO</name>
<dbReference type="SUPFAM" id="SSF51735">
    <property type="entry name" value="NAD(P)-binding Rossmann-fold domains"/>
    <property type="match status" value="1"/>
</dbReference>
<dbReference type="EMBL" id="JAATLK010000001">
    <property type="protein sequence ID" value="NIZ47303.1"/>
    <property type="molecule type" value="Genomic_DNA"/>
</dbReference>